<dbReference type="SUPFAM" id="SSF52540">
    <property type="entry name" value="P-loop containing nucleoside triphosphate hydrolases"/>
    <property type="match status" value="1"/>
</dbReference>
<dbReference type="PANTHER" id="PTHR33463:SF187">
    <property type="entry name" value="AND NB-ARC DOMAIN DISEASE RESISTANCE PROTEIN, PUTATIVE-RELATED"/>
    <property type="match status" value="1"/>
</dbReference>
<reference evidence="4" key="1">
    <citation type="submission" date="2025-08" db="UniProtKB">
        <authorList>
            <consortium name="RefSeq"/>
        </authorList>
    </citation>
    <scope>IDENTIFICATION</scope>
    <source>
        <tissue evidence="4">Fruit stalk</tissue>
    </source>
</reference>
<organism evidence="3 4">
    <name type="scientific">Durio zibethinus</name>
    <name type="common">Durian</name>
    <dbReference type="NCBI Taxonomy" id="66656"/>
    <lineage>
        <taxon>Eukaryota</taxon>
        <taxon>Viridiplantae</taxon>
        <taxon>Streptophyta</taxon>
        <taxon>Embryophyta</taxon>
        <taxon>Tracheophyta</taxon>
        <taxon>Spermatophyta</taxon>
        <taxon>Magnoliopsida</taxon>
        <taxon>eudicotyledons</taxon>
        <taxon>Gunneridae</taxon>
        <taxon>Pentapetalae</taxon>
        <taxon>rosids</taxon>
        <taxon>malvids</taxon>
        <taxon>Malvales</taxon>
        <taxon>Malvaceae</taxon>
        <taxon>Helicteroideae</taxon>
        <taxon>Durio</taxon>
    </lineage>
</organism>
<accession>A0A6P5WQD0</accession>
<evidence type="ECO:0000313" key="4">
    <source>
        <dbReference type="RefSeq" id="XP_022717716.1"/>
    </source>
</evidence>
<dbReference type="AlphaFoldDB" id="A0A6P5WQD0"/>
<keyword evidence="1" id="KW-0611">Plant defense</keyword>
<dbReference type="Gene3D" id="3.40.50.300">
    <property type="entry name" value="P-loop containing nucleotide triphosphate hydrolases"/>
    <property type="match status" value="1"/>
</dbReference>
<dbReference type="RefSeq" id="XP_022717716.1">
    <property type="nucleotide sequence ID" value="XM_022861981.1"/>
</dbReference>
<dbReference type="InterPro" id="IPR027417">
    <property type="entry name" value="P-loop_NTPase"/>
</dbReference>
<evidence type="ECO:0000256" key="1">
    <source>
        <dbReference type="ARBA" id="ARBA00022821"/>
    </source>
</evidence>
<gene>
    <name evidence="4" type="primary">LOC111276196</name>
</gene>
<evidence type="ECO:0000259" key="2">
    <source>
        <dbReference type="Pfam" id="PF00931"/>
    </source>
</evidence>
<keyword evidence="3" id="KW-1185">Reference proteome</keyword>
<feature type="domain" description="NB-ARC" evidence="2">
    <location>
        <begin position="1"/>
        <end position="119"/>
    </location>
</feature>
<dbReference type="OrthoDB" id="1707259at2759"/>
<dbReference type="InterPro" id="IPR002182">
    <property type="entry name" value="NB-ARC"/>
</dbReference>
<dbReference type="GeneID" id="111276196"/>
<sequence>MPGIGKTSVIKLVNNELLKDANQFNIVVWITVSRKCSVIELQNKIARAISAVISEDEDESIRAGILSEIFAQKGRYVLILDDVLDNFSLEKVGIPEPTASNGSKLVLTSRSLDVCSTHGLSILVPLARSIAERCVGLPLAIITVASSMRGEYSLPRRRNPLEELKRNVQTVMDVDVKRPWYISKLRFSYDRLNDPKFRIAFLTTASYHED</sequence>
<protein>
    <submittedName>
        <fullName evidence="4">Probable disease resistance protein At1g61300</fullName>
    </submittedName>
</protein>
<name>A0A6P5WQD0_DURZI</name>
<dbReference type="PANTHER" id="PTHR33463">
    <property type="entry name" value="NB-ARC DOMAIN-CONTAINING PROTEIN-RELATED"/>
    <property type="match status" value="1"/>
</dbReference>
<dbReference type="KEGG" id="dzi:111276196"/>
<dbReference type="Pfam" id="PF00931">
    <property type="entry name" value="NB-ARC"/>
    <property type="match status" value="1"/>
</dbReference>
<proteinExistence type="predicted"/>
<dbReference type="InterPro" id="IPR050905">
    <property type="entry name" value="Plant_NBS-LRR"/>
</dbReference>
<evidence type="ECO:0000313" key="3">
    <source>
        <dbReference type="Proteomes" id="UP000515121"/>
    </source>
</evidence>
<dbReference type="GO" id="GO:0043531">
    <property type="term" value="F:ADP binding"/>
    <property type="evidence" value="ECO:0007669"/>
    <property type="project" value="InterPro"/>
</dbReference>
<dbReference type="Proteomes" id="UP000515121">
    <property type="component" value="Unplaced"/>
</dbReference>